<dbReference type="InterPro" id="IPR029044">
    <property type="entry name" value="Nucleotide-diphossugar_trans"/>
</dbReference>
<dbReference type="AlphaFoldDB" id="A0A9D7SUL2"/>
<sequence>MSVNLTIIILTKNESIHLGKYLPIALGLTENVILVDSFSDDDTLDIARSLNVKVYQHAFINHAEQLNWALDHCNITTGWVMKLDADEYLTPELISEIRQKLDGLSDSITGLILKRRVYFMGQWIRHGGYYPIKLIRIWRKDAGRSENRWMDEHIVLSHGNTIELEHDFIDENLNNLTWWTDKHNHYSTREAFDLLNTKYGFQKNQSKEYSLANKQNQQKRWLKQNFYGRLPLFLRAWLYFNYRYIFQLGFLDGRKGLVWHFLQGFWYRFLVDSKILQIEWLAKKEKKSVKQILEENYGLK</sequence>
<comment type="similarity">
    <text evidence="1">Belongs to the glycosyltransferase 2 family. WaaE/KdtX subfamily.</text>
</comment>
<accession>A0A9D7SUL2</accession>
<dbReference type="Proteomes" id="UP000808337">
    <property type="component" value="Unassembled WGS sequence"/>
</dbReference>
<dbReference type="CDD" id="cd02511">
    <property type="entry name" value="Beta4Glucosyltransferase"/>
    <property type="match status" value="1"/>
</dbReference>
<evidence type="ECO:0000259" key="2">
    <source>
        <dbReference type="Pfam" id="PF00535"/>
    </source>
</evidence>
<reference evidence="3 4" key="1">
    <citation type="submission" date="2020-10" db="EMBL/GenBank/DDBJ databases">
        <title>Connecting structure to function with the recovery of over 1000 high-quality activated sludge metagenome-assembled genomes encoding full-length rRNA genes using long-read sequencing.</title>
        <authorList>
            <person name="Singleton C.M."/>
            <person name="Petriglieri F."/>
            <person name="Kristensen J.M."/>
            <person name="Kirkegaard R.H."/>
            <person name="Michaelsen T.Y."/>
            <person name="Andersen M.H."/>
            <person name="Karst S.M."/>
            <person name="Dueholm M.S."/>
            <person name="Nielsen P.H."/>
            <person name="Albertsen M."/>
        </authorList>
    </citation>
    <scope>NUCLEOTIDE SEQUENCE [LARGE SCALE GENOMIC DNA]</scope>
    <source>
        <strain evidence="3">Ribe_18-Q3-R11-54_MAXAC.273</strain>
    </source>
</reference>
<dbReference type="PANTHER" id="PTHR43630">
    <property type="entry name" value="POLY-BETA-1,6-N-ACETYL-D-GLUCOSAMINE SYNTHASE"/>
    <property type="match status" value="1"/>
</dbReference>
<feature type="domain" description="Glycosyltransferase 2-like" evidence="2">
    <location>
        <begin position="6"/>
        <end position="133"/>
    </location>
</feature>
<evidence type="ECO:0000313" key="4">
    <source>
        <dbReference type="Proteomes" id="UP000808337"/>
    </source>
</evidence>
<dbReference type="PANTHER" id="PTHR43630:SF2">
    <property type="entry name" value="GLYCOSYLTRANSFERASE"/>
    <property type="match status" value="1"/>
</dbReference>
<comment type="caution">
    <text evidence="3">The sequence shown here is derived from an EMBL/GenBank/DDBJ whole genome shotgun (WGS) entry which is preliminary data.</text>
</comment>
<gene>
    <name evidence="3" type="ORF">IPP15_14015</name>
</gene>
<evidence type="ECO:0000256" key="1">
    <source>
        <dbReference type="ARBA" id="ARBA00038494"/>
    </source>
</evidence>
<dbReference type="EMBL" id="JADKGY010000020">
    <property type="protein sequence ID" value="MBK9983478.1"/>
    <property type="molecule type" value="Genomic_DNA"/>
</dbReference>
<proteinExistence type="inferred from homology"/>
<name>A0A9D7SUL2_9BACT</name>
<evidence type="ECO:0000313" key="3">
    <source>
        <dbReference type="EMBL" id="MBK9983478.1"/>
    </source>
</evidence>
<dbReference type="InterPro" id="IPR001173">
    <property type="entry name" value="Glyco_trans_2-like"/>
</dbReference>
<dbReference type="Gene3D" id="3.90.550.10">
    <property type="entry name" value="Spore Coat Polysaccharide Biosynthesis Protein SpsA, Chain A"/>
    <property type="match status" value="1"/>
</dbReference>
<protein>
    <submittedName>
        <fullName evidence="3">Glycosyltransferase family 2 protein</fullName>
    </submittedName>
</protein>
<organism evidence="3 4">
    <name type="scientific">Candidatus Opimibacter skivensis</name>
    <dbReference type="NCBI Taxonomy" id="2982028"/>
    <lineage>
        <taxon>Bacteria</taxon>
        <taxon>Pseudomonadati</taxon>
        <taxon>Bacteroidota</taxon>
        <taxon>Saprospiria</taxon>
        <taxon>Saprospirales</taxon>
        <taxon>Saprospiraceae</taxon>
        <taxon>Candidatus Opimibacter</taxon>
    </lineage>
</organism>
<dbReference type="Pfam" id="PF00535">
    <property type="entry name" value="Glycos_transf_2"/>
    <property type="match status" value="1"/>
</dbReference>
<dbReference type="SUPFAM" id="SSF53448">
    <property type="entry name" value="Nucleotide-diphospho-sugar transferases"/>
    <property type="match status" value="1"/>
</dbReference>